<gene>
    <name evidence="1" type="ORF">TPAR_00296</name>
</gene>
<dbReference type="AlphaFoldDB" id="A0A2S4LAS7"/>
<reference evidence="1 2" key="1">
    <citation type="submission" date="2018-01" db="EMBL/GenBank/DDBJ databases">
        <title>Harnessing the power of phylogenomics to disentangle the directionality and signatures of interkingdom host jumping in the parasitic fungal genus Tolypocladium.</title>
        <authorList>
            <person name="Quandt C.A."/>
            <person name="Patterson W."/>
            <person name="Spatafora J.W."/>
        </authorList>
    </citation>
    <scope>NUCLEOTIDE SEQUENCE [LARGE SCALE GENOMIC DNA]</scope>
    <source>
        <strain evidence="1 2">NRBC 100945</strain>
    </source>
</reference>
<dbReference type="SUPFAM" id="SSF53474">
    <property type="entry name" value="alpha/beta-Hydrolases"/>
    <property type="match status" value="1"/>
</dbReference>
<accession>A0A2S4LAS7</accession>
<evidence type="ECO:0000313" key="1">
    <source>
        <dbReference type="EMBL" id="POR39516.1"/>
    </source>
</evidence>
<dbReference type="Proteomes" id="UP000237481">
    <property type="component" value="Unassembled WGS sequence"/>
</dbReference>
<evidence type="ECO:0000313" key="2">
    <source>
        <dbReference type="Proteomes" id="UP000237481"/>
    </source>
</evidence>
<keyword evidence="2" id="KW-1185">Reference proteome</keyword>
<name>A0A2S4LAS7_9HYPO</name>
<dbReference type="InterPro" id="IPR029058">
    <property type="entry name" value="AB_hydrolase_fold"/>
</dbReference>
<proteinExistence type="predicted"/>
<sequence>MDGFNVILNSNGESLGHPDISSLVKSSRYLSLTADMASTLISLGLLLSFITAAALDSYNVDPGSVSVSGLSSDGFMAAQLGIAYSDVLKIGVRGIRRRTV</sequence>
<dbReference type="EMBL" id="PKSG01000034">
    <property type="protein sequence ID" value="POR39516.1"/>
    <property type="molecule type" value="Genomic_DNA"/>
</dbReference>
<protein>
    <submittedName>
        <fullName evidence="1">Polyhydroxybutyrate depolymerase</fullName>
    </submittedName>
</protein>
<organism evidence="1 2">
    <name type="scientific">Tolypocladium paradoxum</name>
    <dbReference type="NCBI Taxonomy" id="94208"/>
    <lineage>
        <taxon>Eukaryota</taxon>
        <taxon>Fungi</taxon>
        <taxon>Dikarya</taxon>
        <taxon>Ascomycota</taxon>
        <taxon>Pezizomycotina</taxon>
        <taxon>Sordariomycetes</taxon>
        <taxon>Hypocreomycetidae</taxon>
        <taxon>Hypocreales</taxon>
        <taxon>Ophiocordycipitaceae</taxon>
        <taxon>Tolypocladium</taxon>
    </lineage>
</organism>
<comment type="caution">
    <text evidence="1">The sequence shown here is derived from an EMBL/GenBank/DDBJ whole genome shotgun (WGS) entry which is preliminary data.</text>
</comment>